<proteinExistence type="predicted"/>
<dbReference type="RefSeq" id="WP_182459585.1">
    <property type="nucleotide sequence ID" value="NZ_CP059732.1"/>
</dbReference>
<name>A0A7G5GTT4_9BACT</name>
<reference evidence="1 2" key="1">
    <citation type="submission" date="2020-07" db="EMBL/GenBank/DDBJ databases">
        <title>Spirosoma foliorum sp. nov., isolated from the leaves on the Nejang mountain Korea, Republic of.</title>
        <authorList>
            <person name="Ho H."/>
            <person name="Lee Y.-J."/>
            <person name="Nurcahyanto D.-A."/>
            <person name="Kim S.-G."/>
        </authorList>
    </citation>
    <scope>NUCLEOTIDE SEQUENCE [LARGE SCALE GENOMIC DNA]</scope>
    <source>
        <strain evidence="1 2">PL0136</strain>
    </source>
</reference>
<organism evidence="1 2">
    <name type="scientific">Spirosoma foliorum</name>
    <dbReference type="NCBI Taxonomy" id="2710596"/>
    <lineage>
        <taxon>Bacteria</taxon>
        <taxon>Pseudomonadati</taxon>
        <taxon>Bacteroidota</taxon>
        <taxon>Cytophagia</taxon>
        <taxon>Cytophagales</taxon>
        <taxon>Cytophagaceae</taxon>
        <taxon>Spirosoma</taxon>
    </lineage>
</organism>
<evidence type="ECO:0000313" key="1">
    <source>
        <dbReference type="EMBL" id="QMW02276.1"/>
    </source>
</evidence>
<dbReference type="Proteomes" id="UP000515369">
    <property type="component" value="Chromosome"/>
</dbReference>
<dbReference type="KEGG" id="sfol:H3H32_30860"/>
<sequence length="122" mass="13844">MNQKTLSHEQVITIFLALIGREGPYKATNLFMTEALARPVRIESLSEDGQLGVIADIHLLLTYPGGETEEFNYQLYIGYYDEQQNVNPFFIGIGIFTANGPQGQPVANLEFVTERLKEYNIW</sequence>
<keyword evidence="2" id="KW-1185">Reference proteome</keyword>
<dbReference type="EMBL" id="CP059732">
    <property type="protein sequence ID" value="QMW02276.1"/>
    <property type="molecule type" value="Genomic_DNA"/>
</dbReference>
<dbReference type="AlphaFoldDB" id="A0A7G5GTT4"/>
<protein>
    <submittedName>
        <fullName evidence="1">Uncharacterized protein</fullName>
    </submittedName>
</protein>
<accession>A0A7G5GTT4</accession>
<evidence type="ECO:0000313" key="2">
    <source>
        <dbReference type="Proteomes" id="UP000515369"/>
    </source>
</evidence>
<gene>
    <name evidence="1" type="ORF">H3H32_30860</name>
</gene>